<keyword evidence="3" id="KW-1185">Reference proteome</keyword>
<name>A0ABV7G5L4_9GAMM</name>
<protein>
    <recommendedName>
        <fullName evidence="4">DUF4386 domain-containing protein</fullName>
    </recommendedName>
</protein>
<accession>A0ABV7G5L4</accession>
<feature type="transmembrane region" description="Helical" evidence="1">
    <location>
        <begin position="12"/>
        <end position="36"/>
    </location>
</feature>
<feature type="transmembrane region" description="Helical" evidence="1">
    <location>
        <begin position="265"/>
        <end position="285"/>
    </location>
</feature>
<feature type="transmembrane region" description="Helical" evidence="1">
    <location>
        <begin position="75"/>
        <end position="93"/>
    </location>
</feature>
<feature type="transmembrane region" description="Helical" evidence="1">
    <location>
        <begin position="240"/>
        <end position="259"/>
    </location>
</feature>
<evidence type="ECO:0008006" key="4">
    <source>
        <dbReference type="Google" id="ProtNLM"/>
    </source>
</evidence>
<feature type="transmembrane region" description="Helical" evidence="1">
    <location>
        <begin position="170"/>
        <end position="196"/>
    </location>
</feature>
<sequence>MLKEFSLKGIVVGWAATLGVYLSMGVLYPSFALIVIKADVESIDTWVQMYFLLGVFLNGIGGVYFGSLAVAKARWINSLFIVLAGVFLANRMIQPGTDLGDLSTIWYELTCYCLCFAALVMGHQLAVRRVDKRLESSDCASHLSPCDIADKEKRPGTDADSVSKVSVEGILAGIVLSQVVAFVVTICLGIALFVTYRTSVIKEFMTNPSVIGLTMFAGLISTFAGGYVSMMPRSTTYLTPFIYGLLGAISGCVIFYLVQSKYAVGYEWIVVLSVVMTIPASMLGAQLHRRFDKTAVKASTSSS</sequence>
<feature type="transmembrane region" description="Helical" evidence="1">
    <location>
        <begin position="48"/>
        <end position="68"/>
    </location>
</feature>
<comment type="caution">
    <text evidence="2">The sequence shown here is derived from an EMBL/GenBank/DDBJ whole genome shotgun (WGS) entry which is preliminary data.</text>
</comment>
<evidence type="ECO:0000313" key="3">
    <source>
        <dbReference type="Proteomes" id="UP001595621"/>
    </source>
</evidence>
<dbReference type="EMBL" id="JBHRTD010000001">
    <property type="protein sequence ID" value="MFC3136799.1"/>
    <property type="molecule type" value="Genomic_DNA"/>
</dbReference>
<organism evidence="2 3">
    <name type="scientific">Shewanella submarina</name>
    <dbReference type="NCBI Taxonomy" id="2016376"/>
    <lineage>
        <taxon>Bacteria</taxon>
        <taxon>Pseudomonadati</taxon>
        <taxon>Pseudomonadota</taxon>
        <taxon>Gammaproteobacteria</taxon>
        <taxon>Alteromonadales</taxon>
        <taxon>Shewanellaceae</taxon>
        <taxon>Shewanella</taxon>
    </lineage>
</organism>
<dbReference type="RefSeq" id="WP_248936580.1">
    <property type="nucleotide sequence ID" value="NZ_JAKILF010000005.1"/>
</dbReference>
<evidence type="ECO:0000256" key="1">
    <source>
        <dbReference type="SAM" id="Phobius"/>
    </source>
</evidence>
<proteinExistence type="predicted"/>
<reference evidence="3" key="1">
    <citation type="journal article" date="2019" name="Int. J. Syst. Evol. Microbiol.">
        <title>The Global Catalogue of Microorganisms (GCM) 10K type strain sequencing project: providing services to taxonomists for standard genome sequencing and annotation.</title>
        <authorList>
            <consortium name="The Broad Institute Genomics Platform"/>
            <consortium name="The Broad Institute Genome Sequencing Center for Infectious Disease"/>
            <person name="Wu L."/>
            <person name="Ma J."/>
        </authorList>
    </citation>
    <scope>NUCLEOTIDE SEQUENCE [LARGE SCALE GENOMIC DNA]</scope>
    <source>
        <strain evidence="3">KCTC 52277</strain>
    </source>
</reference>
<dbReference type="Proteomes" id="UP001595621">
    <property type="component" value="Unassembled WGS sequence"/>
</dbReference>
<gene>
    <name evidence="2" type="ORF">ACFOE0_01145</name>
</gene>
<keyword evidence="1" id="KW-0472">Membrane</keyword>
<keyword evidence="1" id="KW-0812">Transmembrane</keyword>
<evidence type="ECO:0000313" key="2">
    <source>
        <dbReference type="EMBL" id="MFC3136799.1"/>
    </source>
</evidence>
<feature type="transmembrane region" description="Helical" evidence="1">
    <location>
        <begin position="208"/>
        <end position="228"/>
    </location>
</feature>
<feature type="transmembrane region" description="Helical" evidence="1">
    <location>
        <begin position="105"/>
        <end position="127"/>
    </location>
</feature>
<keyword evidence="1" id="KW-1133">Transmembrane helix</keyword>